<dbReference type="EC" id="2.7.11.1" evidence="1"/>
<accession>C7LYK7</accession>
<evidence type="ECO:0000256" key="1">
    <source>
        <dbReference type="ARBA" id="ARBA00012513"/>
    </source>
</evidence>
<dbReference type="PROSITE" id="PS00107">
    <property type="entry name" value="PROTEIN_KINASE_ATP"/>
    <property type="match status" value="1"/>
</dbReference>
<dbReference type="HOGENOM" id="CLU_000288_63_44_11"/>
<keyword evidence="3" id="KW-0808">Transferase</keyword>
<name>C7LYK7_ACIFD</name>
<dbReference type="EMBL" id="CP001631">
    <property type="protein sequence ID" value="ACU53815.1"/>
    <property type="molecule type" value="Genomic_DNA"/>
</dbReference>
<dbReference type="InterPro" id="IPR011009">
    <property type="entry name" value="Kinase-like_dom_sf"/>
</dbReference>
<keyword evidence="8" id="KW-0472">Membrane</keyword>
<evidence type="ECO:0000313" key="11">
    <source>
        <dbReference type="Proteomes" id="UP000000771"/>
    </source>
</evidence>
<dbReference type="Proteomes" id="UP000000771">
    <property type="component" value="Chromosome"/>
</dbReference>
<dbReference type="SUPFAM" id="SSF56112">
    <property type="entry name" value="Protein kinase-like (PK-like)"/>
    <property type="match status" value="1"/>
</dbReference>
<proteinExistence type="predicted"/>
<dbReference type="Gene3D" id="1.10.510.10">
    <property type="entry name" value="Transferase(Phosphotransferase) domain 1"/>
    <property type="match status" value="1"/>
</dbReference>
<keyword evidence="11" id="KW-1185">Reference proteome</keyword>
<dbReference type="PANTHER" id="PTHR43289:SF6">
    <property type="entry name" value="SERINE_THREONINE-PROTEIN KINASE NEKL-3"/>
    <property type="match status" value="1"/>
</dbReference>
<dbReference type="GO" id="GO:0004674">
    <property type="term" value="F:protein serine/threonine kinase activity"/>
    <property type="evidence" value="ECO:0007669"/>
    <property type="project" value="UniProtKB-KW"/>
</dbReference>
<keyword evidence="2 10" id="KW-0723">Serine/threonine-protein kinase</keyword>
<evidence type="ECO:0000256" key="4">
    <source>
        <dbReference type="ARBA" id="ARBA00022741"/>
    </source>
</evidence>
<dbReference type="Gene3D" id="3.30.200.20">
    <property type="entry name" value="Phosphorylase Kinase, domain 1"/>
    <property type="match status" value="1"/>
</dbReference>
<sequence length="328" mass="36411">MNHAEGSVVDHFQLVALLGVGGFAEVWRAHDLTTGGEVVLKFPTPQLVADPVLFQRYQREIAIWRKLDHPGVVRCVDDGQRRSEPYLVLEFVDGVTLRRWLNDHPGPVPVTLVVAWARQLAEALDYLHGRGVVHRDLKPENILVSSSGVLKIGDFGTAVSRGARRLTWGQLSPAMGTPDYMSPEQVRGRRGDERSDLYAWGAIVYELATGRPPFRGDSWLAVMTAHLQQAPEPLRQRRPELPPGLEAIVLHALRRFPEHRYQHAREVLEDLERIDELGSDTYSLAPEQPIGDVVAATTSGRRLVWFVVGVAVGFLALAAAVLVVAAHH</sequence>
<keyword evidence="5 10" id="KW-0418">Kinase</keyword>
<evidence type="ECO:0000256" key="6">
    <source>
        <dbReference type="ARBA" id="ARBA00022840"/>
    </source>
</evidence>
<dbReference type="eggNOG" id="COG0515">
    <property type="taxonomic scope" value="Bacteria"/>
</dbReference>
<gene>
    <name evidence="10" type="ordered locus">Afer_0870</name>
</gene>
<evidence type="ECO:0000256" key="3">
    <source>
        <dbReference type="ARBA" id="ARBA00022679"/>
    </source>
</evidence>
<keyword evidence="4 7" id="KW-0547">Nucleotide-binding</keyword>
<dbReference type="PROSITE" id="PS50011">
    <property type="entry name" value="PROTEIN_KINASE_DOM"/>
    <property type="match status" value="1"/>
</dbReference>
<evidence type="ECO:0000256" key="7">
    <source>
        <dbReference type="PROSITE-ProRule" id="PRU10141"/>
    </source>
</evidence>
<feature type="binding site" evidence="7">
    <location>
        <position position="41"/>
    </location>
    <ligand>
        <name>ATP</name>
        <dbReference type="ChEBI" id="CHEBI:30616"/>
    </ligand>
</feature>
<dbReference type="InterPro" id="IPR000719">
    <property type="entry name" value="Prot_kinase_dom"/>
</dbReference>
<keyword evidence="6 7" id="KW-0067">ATP-binding</keyword>
<evidence type="ECO:0000256" key="5">
    <source>
        <dbReference type="ARBA" id="ARBA00022777"/>
    </source>
</evidence>
<dbReference type="SMART" id="SM00220">
    <property type="entry name" value="S_TKc"/>
    <property type="match status" value="1"/>
</dbReference>
<evidence type="ECO:0000256" key="2">
    <source>
        <dbReference type="ARBA" id="ARBA00022527"/>
    </source>
</evidence>
<evidence type="ECO:0000259" key="9">
    <source>
        <dbReference type="PROSITE" id="PS50011"/>
    </source>
</evidence>
<dbReference type="InterPro" id="IPR017441">
    <property type="entry name" value="Protein_kinase_ATP_BS"/>
</dbReference>
<dbReference type="FunFam" id="1.10.510.10:FF:000021">
    <property type="entry name" value="Serine/threonine protein kinase"/>
    <property type="match status" value="1"/>
</dbReference>
<dbReference type="STRING" id="525909.Afer_0870"/>
<dbReference type="RefSeq" id="WP_015798304.1">
    <property type="nucleotide sequence ID" value="NC_013124.1"/>
</dbReference>
<dbReference type="CDD" id="cd14014">
    <property type="entry name" value="STKc_PknB_like"/>
    <property type="match status" value="1"/>
</dbReference>
<feature type="domain" description="Protein kinase" evidence="9">
    <location>
        <begin position="12"/>
        <end position="274"/>
    </location>
</feature>
<dbReference type="AlphaFoldDB" id="C7LYK7"/>
<reference evidence="10 11" key="1">
    <citation type="journal article" date="2009" name="Stand. Genomic Sci.">
        <title>Complete genome sequence of Acidimicrobium ferrooxidans type strain (ICP).</title>
        <authorList>
            <person name="Clum A."/>
            <person name="Nolan M."/>
            <person name="Lang E."/>
            <person name="Glavina Del Rio T."/>
            <person name="Tice H."/>
            <person name="Copeland A."/>
            <person name="Cheng J.F."/>
            <person name="Lucas S."/>
            <person name="Chen F."/>
            <person name="Bruce D."/>
            <person name="Goodwin L."/>
            <person name="Pitluck S."/>
            <person name="Ivanova N."/>
            <person name="Mavrommatis K."/>
            <person name="Mikhailova N."/>
            <person name="Pati A."/>
            <person name="Chen A."/>
            <person name="Palaniappan K."/>
            <person name="Goker M."/>
            <person name="Spring S."/>
            <person name="Land M."/>
            <person name="Hauser L."/>
            <person name="Chang Y.J."/>
            <person name="Jeffries C.C."/>
            <person name="Chain P."/>
            <person name="Bristow J."/>
            <person name="Eisen J.A."/>
            <person name="Markowitz V."/>
            <person name="Hugenholtz P."/>
            <person name="Kyrpides N.C."/>
            <person name="Klenk H.P."/>
            <person name="Lapidus A."/>
        </authorList>
    </citation>
    <scope>NUCLEOTIDE SEQUENCE [LARGE SCALE GENOMIC DNA]</scope>
    <source>
        <strain evidence="11">DSM 10331 / JCM 15462 / NBRC 103882 / ICP</strain>
    </source>
</reference>
<dbReference type="PROSITE" id="PS00108">
    <property type="entry name" value="PROTEIN_KINASE_ST"/>
    <property type="match status" value="1"/>
</dbReference>
<dbReference type="GO" id="GO:0005524">
    <property type="term" value="F:ATP binding"/>
    <property type="evidence" value="ECO:0007669"/>
    <property type="project" value="UniProtKB-UniRule"/>
</dbReference>
<dbReference type="KEGG" id="afo:Afer_0870"/>
<evidence type="ECO:0000256" key="8">
    <source>
        <dbReference type="SAM" id="Phobius"/>
    </source>
</evidence>
<dbReference type="Pfam" id="PF00069">
    <property type="entry name" value="Pkinase"/>
    <property type="match status" value="1"/>
</dbReference>
<evidence type="ECO:0000313" key="10">
    <source>
        <dbReference type="EMBL" id="ACU53815.1"/>
    </source>
</evidence>
<dbReference type="InterPro" id="IPR008271">
    <property type="entry name" value="Ser/Thr_kinase_AS"/>
</dbReference>
<dbReference type="PANTHER" id="PTHR43289">
    <property type="entry name" value="MITOGEN-ACTIVATED PROTEIN KINASE KINASE KINASE 20-RELATED"/>
    <property type="match status" value="1"/>
</dbReference>
<organism evidence="10 11">
    <name type="scientific">Acidimicrobium ferrooxidans (strain DSM 10331 / JCM 15462 / NBRC 103882 / ICP)</name>
    <dbReference type="NCBI Taxonomy" id="525909"/>
    <lineage>
        <taxon>Bacteria</taxon>
        <taxon>Bacillati</taxon>
        <taxon>Actinomycetota</taxon>
        <taxon>Acidimicrobiia</taxon>
        <taxon>Acidimicrobiales</taxon>
        <taxon>Acidimicrobiaceae</taxon>
        <taxon>Acidimicrobium</taxon>
    </lineage>
</organism>
<protein>
    <recommendedName>
        <fullName evidence="1">non-specific serine/threonine protein kinase</fullName>
        <ecNumber evidence="1">2.7.11.1</ecNumber>
    </recommendedName>
</protein>
<keyword evidence="8" id="KW-1133">Transmembrane helix</keyword>
<keyword evidence="8" id="KW-0812">Transmembrane</keyword>
<feature type="transmembrane region" description="Helical" evidence="8">
    <location>
        <begin position="303"/>
        <end position="326"/>
    </location>
</feature>